<dbReference type="AlphaFoldDB" id="S2D7M3"/>
<gene>
    <name evidence="1" type="ORF">A33Q_3432</name>
</gene>
<proteinExistence type="predicted"/>
<comment type="caution">
    <text evidence="1">The sequence shown here is derived from an EMBL/GenBank/DDBJ whole genome shotgun (WGS) entry which is preliminary data.</text>
</comment>
<evidence type="ECO:0000313" key="2">
    <source>
        <dbReference type="Proteomes" id="UP000006073"/>
    </source>
</evidence>
<organism evidence="1 2">
    <name type="scientific">Indibacter alkaliphilus (strain CCUG 57479 / KCTC 22604 / LW1)</name>
    <dbReference type="NCBI Taxonomy" id="1189612"/>
    <lineage>
        <taxon>Bacteria</taxon>
        <taxon>Pseudomonadati</taxon>
        <taxon>Bacteroidota</taxon>
        <taxon>Cytophagia</taxon>
        <taxon>Cytophagales</taxon>
        <taxon>Cyclobacteriaceae</taxon>
    </lineage>
</organism>
<name>S2D7M3_INDAL</name>
<protein>
    <submittedName>
        <fullName evidence="1">Uncharacterized protein</fullName>
    </submittedName>
</protein>
<sequence length="38" mass="4487">MPEKNLILTRKIIRLAIFQYSGYLPKIHFEILNQALNS</sequence>
<dbReference type="Proteomes" id="UP000006073">
    <property type="component" value="Unassembled WGS sequence"/>
</dbReference>
<reference evidence="1 2" key="1">
    <citation type="journal article" date="2013" name="Genome Announc.">
        <title>Draft Genome Sequence of Indibacter alkaliphilus Strain LW1T, Isolated from Lonar Lake, a Haloalkaline Lake in the Buldana District of Maharashtra, India.</title>
        <authorList>
            <person name="Singh A."/>
            <person name="Kumar Jangir P."/>
            <person name="Sharma R."/>
            <person name="Singh A."/>
            <person name="Kumar Pinnaka A."/>
            <person name="Shivaji S."/>
        </authorList>
    </citation>
    <scope>NUCLEOTIDE SEQUENCE [LARGE SCALE GENOMIC DNA]</scope>
    <source>
        <strain evidence="2">CCUG 57479 / KCTC 22604 / LW1</strain>
    </source>
</reference>
<dbReference type="EMBL" id="ALWO02000040">
    <property type="protein sequence ID" value="EOZ95227.1"/>
    <property type="molecule type" value="Genomic_DNA"/>
</dbReference>
<accession>S2D7M3</accession>
<keyword evidence="2" id="KW-1185">Reference proteome</keyword>
<dbReference type="STRING" id="1189612.A33Q_3432"/>
<evidence type="ECO:0000313" key="1">
    <source>
        <dbReference type="EMBL" id="EOZ95227.1"/>
    </source>
</evidence>